<evidence type="ECO:0000313" key="9">
    <source>
        <dbReference type="RefSeq" id="XP_032108903.1"/>
    </source>
</evidence>
<evidence type="ECO:0000256" key="2">
    <source>
        <dbReference type="ARBA" id="ARBA00004496"/>
    </source>
</evidence>
<evidence type="ECO:0000256" key="3">
    <source>
        <dbReference type="ARBA" id="ARBA00022490"/>
    </source>
</evidence>
<dbReference type="CTD" id="6717"/>
<dbReference type="GO" id="GO:0005737">
    <property type="term" value="C:cytoplasm"/>
    <property type="evidence" value="ECO:0007669"/>
    <property type="project" value="UniProtKB-SubCell"/>
</dbReference>
<reference evidence="9" key="1">
    <citation type="submission" date="2025-08" db="UniProtKB">
        <authorList>
            <consortium name="RefSeq"/>
        </authorList>
    </citation>
    <scope>IDENTIFICATION</scope>
    <source>
        <tissue evidence="9">Blood</tissue>
    </source>
</reference>
<dbReference type="PANTHER" id="PTHR46735">
    <property type="entry name" value="CALPAIN, SMALL SUBUNIT 1 A-RELATED"/>
    <property type="match status" value="1"/>
</dbReference>
<comment type="subcellular location">
    <subcellularLocation>
        <location evidence="2">Cytoplasm</location>
    </subcellularLocation>
    <subcellularLocation>
        <location evidence="1">Endomembrane system</location>
    </subcellularLocation>
</comment>
<evidence type="ECO:0000313" key="8">
    <source>
        <dbReference type="Proteomes" id="UP000504640"/>
    </source>
</evidence>
<dbReference type="SUPFAM" id="SSF47473">
    <property type="entry name" value="EF-hand"/>
    <property type="match status" value="1"/>
</dbReference>
<dbReference type="Gene3D" id="1.10.238.10">
    <property type="entry name" value="EF-hand"/>
    <property type="match status" value="1"/>
</dbReference>
<keyword evidence="4" id="KW-0479">Metal-binding</keyword>
<keyword evidence="6" id="KW-0106">Calcium</keyword>
<evidence type="ECO:0000256" key="1">
    <source>
        <dbReference type="ARBA" id="ARBA00004308"/>
    </source>
</evidence>
<evidence type="ECO:0000256" key="5">
    <source>
        <dbReference type="ARBA" id="ARBA00022737"/>
    </source>
</evidence>
<dbReference type="PANTHER" id="PTHR46735:SF7">
    <property type="entry name" value="SORCIN"/>
    <property type="match status" value="1"/>
</dbReference>
<name>A0A6J3FT10_SAPAP</name>
<evidence type="ECO:0000256" key="7">
    <source>
        <dbReference type="ARBA" id="ARBA00023136"/>
    </source>
</evidence>
<protein>
    <submittedName>
        <fullName evidence="9">Sorcin isoform X2</fullName>
    </submittedName>
</protein>
<sequence>MSYPGHPGAGGGYYPGGYGGAPGGPAFPGQTQDPLYGYFAAVAGQDGQIDADELQRCLTQSGIAGGYKRFRLSPQAVNSIAKRYSTNGKITFDDYIACCVKLRALTDSFRRRDTAQQGVVNFPYDDFIQCVMSV</sequence>
<dbReference type="InterPro" id="IPR011992">
    <property type="entry name" value="EF-hand-dom_pair"/>
</dbReference>
<dbReference type="AlphaFoldDB" id="A0A6J3FT10"/>
<dbReference type="Proteomes" id="UP000504640">
    <property type="component" value="Unplaced"/>
</dbReference>
<evidence type="ECO:0000256" key="6">
    <source>
        <dbReference type="ARBA" id="ARBA00022837"/>
    </source>
</evidence>
<dbReference type="GO" id="GO:0005509">
    <property type="term" value="F:calcium ion binding"/>
    <property type="evidence" value="ECO:0007669"/>
    <property type="project" value="TreeGrafter"/>
</dbReference>
<keyword evidence="5" id="KW-0677">Repeat</keyword>
<proteinExistence type="predicted"/>
<keyword evidence="8" id="KW-1185">Reference proteome</keyword>
<evidence type="ECO:0000256" key="4">
    <source>
        <dbReference type="ARBA" id="ARBA00022723"/>
    </source>
</evidence>
<dbReference type="RefSeq" id="XP_032108903.1">
    <property type="nucleotide sequence ID" value="XM_032253012.1"/>
</dbReference>
<dbReference type="Gene3D" id="6.10.140.900">
    <property type="match status" value="1"/>
</dbReference>
<accession>A0A6J3FT10</accession>
<dbReference type="GeneID" id="116533306"/>
<dbReference type="GO" id="GO:0012505">
    <property type="term" value="C:endomembrane system"/>
    <property type="evidence" value="ECO:0007669"/>
    <property type="project" value="UniProtKB-SubCell"/>
</dbReference>
<keyword evidence="7" id="KW-0472">Membrane</keyword>
<keyword evidence="3" id="KW-0963">Cytoplasm</keyword>
<gene>
    <name evidence="9" type="primary">SRI</name>
</gene>
<organism evidence="8 9">
    <name type="scientific">Sapajus apella</name>
    <name type="common">Brown-capped capuchin</name>
    <name type="synonym">Cebus apella</name>
    <dbReference type="NCBI Taxonomy" id="9515"/>
    <lineage>
        <taxon>Eukaryota</taxon>
        <taxon>Metazoa</taxon>
        <taxon>Chordata</taxon>
        <taxon>Craniata</taxon>
        <taxon>Vertebrata</taxon>
        <taxon>Euteleostomi</taxon>
        <taxon>Mammalia</taxon>
        <taxon>Eutheria</taxon>
        <taxon>Euarchontoglires</taxon>
        <taxon>Primates</taxon>
        <taxon>Haplorrhini</taxon>
        <taxon>Platyrrhini</taxon>
        <taxon>Cebidae</taxon>
        <taxon>Cebinae</taxon>
        <taxon>Sapajus</taxon>
    </lineage>
</organism>